<reference evidence="1 2" key="1">
    <citation type="journal article" date="2017" name="Sci. Rep.">
        <title>Characterization and diversity of phages infecting Aeromonas salmonicida subsp. salmonicida.</title>
        <authorList>
            <person name="Vincent A.T."/>
            <person name="Paquet V.E."/>
            <person name="Bernatchez A."/>
            <person name="Tremblay D.M."/>
            <person name="Moineau S."/>
            <person name="Charette S.J."/>
        </authorList>
    </citation>
    <scope>NUCLEOTIDE SEQUENCE [LARGE SCALE GENOMIC DNA]</scope>
</reference>
<dbReference type="EMBL" id="KY290953">
    <property type="protein sequence ID" value="APU01278.1"/>
    <property type="molecule type" value="Genomic_DNA"/>
</dbReference>
<sequence length="87" mass="9788">MTLLDQIITDLFKSWVGPANGNIELAREQLHKNLTDQINGYWAGSTAYWIMTHGGFLLDAKRGEKKKLTALGVAFMNEMKESACRKT</sequence>
<accession>A0A219YBA8</accession>
<evidence type="ECO:0000313" key="2">
    <source>
        <dbReference type="Proteomes" id="UP000225772"/>
    </source>
</evidence>
<dbReference type="Proteomes" id="UP000225772">
    <property type="component" value="Segment"/>
</dbReference>
<organism evidence="1 2">
    <name type="scientific">Aeromonas phage 51</name>
    <dbReference type="NCBI Taxonomy" id="1932901"/>
    <lineage>
        <taxon>Viruses</taxon>
        <taxon>Duplodnaviria</taxon>
        <taxon>Heunggongvirae</taxon>
        <taxon>Uroviricota</taxon>
        <taxon>Caudoviricetes</taxon>
        <taxon>Popoffvirus</taxon>
        <taxon>Popoffvirus pv56</taxon>
    </lineage>
</organism>
<evidence type="ECO:0000313" key="1">
    <source>
        <dbReference type="EMBL" id="APU01278.1"/>
    </source>
</evidence>
<proteinExistence type="predicted"/>
<protein>
    <submittedName>
        <fullName evidence="1">Uncharacterized protein</fullName>
    </submittedName>
</protein>
<name>A0A219YBA8_9CAUD</name>